<organism evidence="1 2">
    <name type="scientific">Lentinus brumalis</name>
    <dbReference type="NCBI Taxonomy" id="2498619"/>
    <lineage>
        <taxon>Eukaryota</taxon>
        <taxon>Fungi</taxon>
        <taxon>Dikarya</taxon>
        <taxon>Basidiomycota</taxon>
        <taxon>Agaricomycotina</taxon>
        <taxon>Agaricomycetes</taxon>
        <taxon>Polyporales</taxon>
        <taxon>Polyporaceae</taxon>
        <taxon>Lentinus</taxon>
    </lineage>
</organism>
<accession>A0A371DFN6</accession>
<name>A0A371DFN6_9APHY</name>
<reference evidence="1 2" key="1">
    <citation type="journal article" date="2018" name="Biotechnol. Biofuels">
        <title>Integrative visual omics of the white-rot fungus Polyporus brumalis exposes the biotechnological potential of its oxidative enzymes for delignifying raw plant biomass.</title>
        <authorList>
            <person name="Miyauchi S."/>
            <person name="Rancon A."/>
            <person name="Drula E."/>
            <person name="Hage H."/>
            <person name="Chaduli D."/>
            <person name="Favel A."/>
            <person name="Grisel S."/>
            <person name="Henrissat B."/>
            <person name="Herpoel-Gimbert I."/>
            <person name="Ruiz-Duenas F.J."/>
            <person name="Chevret D."/>
            <person name="Hainaut M."/>
            <person name="Lin J."/>
            <person name="Wang M."/>
            <person name="Pangilinan J."/>
            <person name="Lipzen A."/>
            <person name="Lesage-Meessen L."/>
            <person name="Navarro D."/>
            <person name="Riley R."/>
            <person name="Grigoriev I.V."/>
            <person name="Zhou S."/>
            <person name="Raouche S."/>
            <person name="Rosso M.N."/>
        </authorList>
    </citation>
    <scope>NUCLEOTIDE SEQUENCE [LARGE SCALE GENOMIC DNA]</scope>
    <source>
        <strain evidence="1 2">BRFM 1820</strain>
    </source>
</reference>
<keyword evidence="2" id="KW-1185">Reference proteome</keyword>
<gene>
    <name evidence="1" type="ORF">OH76DRAFT_324978</name>
</gene>
<proteinExistence type="predicted"/>
<evidence type="ECO:0000313" key="2">
    <source>
        <dbReference type="Proteomes" id="UP000256964"/>
    </source>
</evidence>
<evidence type="ECO:0000313" key="1">
    <source>
        <dbReference type="EMBL" id="RDX51326.1"/>
    </source>
</evidence>
<sequence>MLLQGRLRMRDTTTPKQRAKLQENAAAWQSIKPDRVAISVTCIASRTVCGQVVQFLFLHATCLRATFHVTPQAVCLALDAANVALRQRNKAGRLPYLMPRRKLCQHEVALHAHEWRLLCEPSSYIASQGETSNRPETVSDAPHLCSISGIGRFGR</sequence>
<protein>
    <submittedName>
        <fullName evidence="1">Uncharacterized protein</fullName>
    </submittedName>
</protein>
<dbReference type="EMBL" id="KZ857395">
    <property type="protein sequence ID" value="RDX51326.1"/>
    <property type="molecule type" value="Genomic_DNA"/>
</dbReference>
<dbReference type="Proteomes" id="UP000256964">
    <property type="component" value="Unassembled WGS sequence"/>
</dbReference>
<dbReference type="AlphaFoldDB" id="A0A371DFN6"/>